<dbReference type="OrthoDB" id="5975154at2759"/>
<keyword evidence="14" id="KW-1185">Reference proteome</keyword>
<keyword evidence="5" id="KW-0406">Ion transport</keyword>
<name>A0A815BK10_ADIRI</name>
<feature type="domain" description="Neurotransmitter-gated ion-channel ligand-binding" evidence="11">
    <location>
        <begin position="30"/>
        <end position="120"/>
    </location>
</feature>
<dbReference type="SUPFAM" id="SSF63712">
    <property type="entry name" value="Nicotinic receptor ligand binding domain-like"/>
    <property type="match status" value="1"/>
</dbReference>
<evidence type="ECO:0000256" key="5">
    <source>
        <dbReference type="ARBA" id="ARBA00023065"/>
    </source>
</evidence>
<keyword evidence="1" id="KW-0813">Transport</keyword>
<dbReference type="InterPro" id="IPR002394">
    <property type="entry name" value="Nicotinic_acetylcholine_rcpt"/>
</dbReference>
<evidence type="ECO:0000256" key="1">
    <source>
        <dbReference type="ARBA" id="ARBA00022448"/>
    </source>
</evidence>
<reference evidence="12" key="1">
    <citation type="submission" date="2021-02" db="EMBL/GenBank/DDBJ databases">
        <authorList>
            <person name="Nowell W R."/>
        </authorList>
    </citation>
    <scope>NUCLEOTIDE SEQUENCE</scope>
</reference>
<dbReference type="Pfam" id="PF02931">
    <property type="entry name" value="Neur_chan_LBD"/>
    <property type="match status" value="1"/>
</dbReference>
<keyword evidence="8" id="KW-1071">Ligand-gated ion channel</keyword>
<dbReference type="GO" id="GO:0022848">
    <property type="term" value="F:acetylcholine-gated monoatomic cation-selective channel activity"/>
    <property type="evidence" value="ECO:0007669"/>
    <property type="project" value="InterPro"/>
</dbReference>
<dbReference type="Gene3D" id="2.70.170.10">
    <property type="entry name" value="Neurotransmitter-gated ion-channel ligand-binding domain"/>
    <property type="match status" value="1"/>
</dbReference>
<gene>
    <name evidence="12" type="ORF">EDS130_LOCUS29038</name>
    <name evidence="13" type="ORF">XAT740_LOCUS44114</name>
</gene>
<evidence type="ECO:0000256" key="10">
    <source>
        <dbReference type="ARBA" id="ARBA00034099"/>
    </source>
</evidence>
<dbReference type="PANTHER" id="PTHR18945">
    <property type="entry name" value="NEUROTRANSMITTER GATED ION CHANNEL"/>
    <property type="match status" value="1"/>
</dbReference>
<dbReference type="InterPro" id="IPR036734">
    <property type="entry name" value="Neur_chan_lig-bd_sf"/>
</dbReference>
<evidence type="ECO:0000313" key="12">
    <source>
        <dbReference type="EMBL" id="CAF1271187.1"/>
    </source>
</evidence>
<dbReference type="EMBL" id="CAJNOJ010000193">
    <property type="protein sequence ID" value="CAF1271187.1"/>
    <property type="molecule type" value="Genomic_DNA"/>
</dbReference>
<dbReference type="EMBL" id="CAJNOR010005546">
    <property type="protein sequence ID" value="CAF1567033.1"/>
    <property type="molecule type" value="Genomic_DNA"/>
</dbReference>
<accession>A0A815BK10</accession>
<evidence type="ECO:0000259" key="11">
    <source>
        <dbReference type="Pfam" id="PF02931"/>
    </source>
</evidence>
<keyword evidence="4" id="KW-0770">Synapse</keyword>
<evidence type="ECO:0000313" key="14">
    <source>
        <dbReference type="Proteomes" id="UP000663828"/>
    </source>
</evidence>
<evidence type="ECO:0000256" key="7">
    <source>
        <dbReference type="ARBA" id="ARBA00023170"/>
    </source>
</evidence>
<evidence type="ECO:0000256" key="3">
    <source>
        <dbReference type="ARBA" id="ARBA00022692"/>
    </source>
</evidence>
<sequence length="121" mass="14489">MILVQWPWQIRLFIIFNCSRFALGGYNQRYLLHYLLKERPYNSFERPVLNDTHTLPVRMNLALQQIIHYDAKNEVIVLSGWMVLAWNDCNLKWNPKNFGGIETIRVPSTQIWLPDILLYNR</sequence>
<evidence type="ECO:0000256" key="4">
    <source>
        <dbReference type="ARBA" id="ARBA00023018"/>
    </source>
</evidence>
<organism evidence="12 15">
    <name type="scientific">Adineta ricciae</name>
    <name type="common">Rotifer</name>
    <dbReference type="NCBI Taxonomy" id="249248"/>
    <lineage>
        <taxon>Eukaryota</taxon>
        <taxon>Metazoa</taxon>
        <taxon>Spiralia</taxon>
        <taxon>Gnathifera</taxon>
        <taxon>Rotifera</taxon>
        <taxon>Eurotatoria</taxon>
        <taxon>Bdelloidea</taxon>
        <taxon>Adinetida</taxon>
        <taxon>Adinetidae</taxon>
        <taxon>Adineta</taxon>
    </lineage>
</organism>
<comment type="caution">
    <text evidence="12">The sequence shown here is derived from an EMBL/GenBank/DDBJ whole genome shotgun (WGS) entry which is preliminary data.</text>
</comment>
<dbReference type="Proteomes" id="UP000663828">
    <property type="component" value="Unassembled WGS sequence"/>
</dbReference>
<keyword evidence="2" id="KW-1003">Cell membrane</keyword>
<evidence type="ECO:0000256" key="8">
    <source>
        <dbReference type="ARBA" id="ARBA00023286"/>
    </source>
</evidence>
<dbReference type="AlphaFoldDB" id="A0A815BK10"/>
<keyword evidence="7" id="KW-0675">Receptor</keyword>
<dbReference type="Proteomes" id="UP000663852">
    <property type="component" value="Unassembled WGS sequence"/>
</dbReference>
<dbReference type="InterPro" id="IPR006202">
    <property type="entry name" value="Neur_chan_lig-bd"/>
</dbReference>
<protein>
    <recommendedName>
        <fullName evidence="11">Neurotransmitter-gated ion-channel ligand-binding domain-containing protein</fullName>
    </recommendedName>
</protein>
<keyword evidence="6" id="KW-0472">Membrane</keyword>
<evidence type="ECO:0000256" key="6">
    <source>
        <dbReference type="ARBA" id="ARBA00023136"/>
    </source>
</evidence>
<comment type="subcellular location">
    <subcellularLocation>
        <location evidence="10">Synaptic cell membrane</location>
        <topology evidence="10">Multi-pass membrane protein</topology>
    </subcellularLocation>
</comment>
<proteinExistence type="predicted"/>
<evidence type="ECO:0000256" key="9">
    <source>
        <dbReference type="ARBA" id="ARBA00023303"/>
    </source>
</evidence>
<evidence type="ECO:0000313" key="15">
    <source>
        <dbReference type="Proteomes" id="UP000663852"/>
    </source>
</evidence>
<dbReference type="GO" id="GO:0045211">
    <property type="term" value="C:postsynaptic membrane"/>
    <property type="evidence" value="ECO:0007669"/>
    <property type="project" value="InterPro"/>
</dbReference>
<keyword evidence="9" id="KW-0407">Ion channel</keyword>
<dbReference type="PRINTS" id="PR00254">
    <property type="entry name" value="NICOTINICR"/>
</dbReference>
<dbReference type="InterPro" id="IPR006201">
    <property type="entry name" value="Neur_channel"/>
</dbReference>
<evidence type="ECO:0000313" key="13">
    <source>
        <dbReference type="EMBL" id="CAF1567033.1"/>
    </source>
</evidence>
<keyword evidence="3" id="KW-0812">Transmembrane</keyword>
<dbReference type="GO" id="GO:0004888">
    <property type="term" value="F:transmembrane signaling receptor activity"/>
    <property type="evidence" value="ECO:0007669"/>
    <property type="project" value="InterPro"/>
</dbReference>
<evidence type="ECO:0000256" key="2">
    <source>
        <dbReference type="ARBA" id="ARBA00022475"/>
    </source>
</evidence>